<keyword evidence="2" id="KW-1185">Reference proteome</keyword>
<accession>A0A975GNC2</accession>
<sequence length="37" mass="4347">MEREPLNRAGFCHNVKILNNVFPNSGVWEQGKKEEKF</sequence>
<dbReference type="Proteomes" id="UP000663722">
    <property type="component" value="Chromosome"/>
</dbReference>
<dbReference type="AlphaFoldDB" id="A0A975GNC2"/>
<name>A0A975GNC2_9BACT</name>
<dbReference type="KEGG" id="dmm:dnm_027520"/>
<dbReference type="EMBL" id="CP061800">
    <property type="protein sequence ID" value="QTA86728.1"/>
    <property type="molecule type" value="Genomic_DNA"/>
</dbReference>
<proteinExistence type="predicted"/>
<evidence type="ECO:0000313" key="2">
    <source>
        <dbReference type="Proteomes" id="UP000663722"/>
    </source>
</evidence>
<evidence type="ECO:0000313" key="1">
    <source>
        <dbReference type="EMBL" id="QTA86728.1"/>
    </source>
</evidence>
<organism evidence="1 2">
    <name type="scientific">Desulfonema magnum</name>
    <dbReference type="NCBI Taxonomy" id="45655"/>
    <lineage>
        <taxon>Bacteria</taxon>
        <taxon>Pseudomonadati</taxon>
        <taxon>Thermodesulfobacteriota</taxon>
        <taxon>Desulfobacteria</taxon>
        <taxon>Desulfobacterales</taxon>
        <taxon>Desulfococcaceae</taxon>
        <taxon>Desulfonema</taxon>
    </lineage>
</organism>
<protein>
    <submittedName>
        <fullName evidence="1">Uncharacterized protein</fullName>
    </submittedName>
</protein>
<gene>
    <name evidence="1" type="ORF">dnm_027520</name>
</gene>
<reference evidence="1" key="1">
    <citation type="journal article" date="2021" name="Microb. Physiol.">
        <title>Proteogenomic Insights into the Physiology of Marine, Sulfate-Reducing, Filamentous Desulfonema limicola and Desulfonema magnum.</title>
        <authorList>
            <person name="Schnaars V."/>
            <person name="Wohlbrand L."/>
            <person name="Scheve S."/>
            <person name="Hinrichs C."/>
            <person name="Reinhardt R."/>
            <person name="Rabus R."/>
        </authorList>
    </citation>
    <scope>NUCLEOTIDE SEQUENCE</scope>
    <source>
        <strain evidence="1">4be13</strain>
    </source>
</reference>